<reference evidence="15" key="1">
    <citation type="submission" date="2023-07" db="EMBL/GenBank/DDBJ databases">
        <title>Shewanella mangrovi sp. nov., an acetaldehyde- degrading bacterium isolated from mangrove sediment.</title>
        <authorList>
            <person name="Liu Y."/>
        </authorList>
    </citation>
    <scope>NUCLEOTIDE SEQUENCE [LARGE SCALE GENOMIC DNA]</scope>
    <source>
        <strain evidence="15">C32</strain>
    </source>
</reference>
<feature type="transmembrane region" description="Helical" evidence="12">
    <location>
        <begin position="125"/>
        <end position="149"/>
    </location>
</feature>
<evidence type="ECO:0000256" key="7">
    <source>
        <dbReference type="ARBA" id="ARBA00022723"/>
    </source>
</evidence>
<evidence type="ECO:0000256" key="11">
    <source>
        <dbReference type="ARBA" id="ARBA00023136"/>
    </source>
</evidence>
<dbReference type="PANTHER" id="PTHR30485">
    <property type="entry name" value="NI/FE-HYDROGENASE 1 B-TYPE CYTOCHROME SUBUNIT"/>
    <property type="match status" value="1"/>
</dbReference>
<dbReference type="NCBIfam" id="TIGR02125">
    <property type="entry name" value="CytB-hydogenase"/>
    <property type="match status" value="1"/>
</dbReference>
<evidence type="ECO:0000256" key="6">
    <source>
        <dbReference type="ARBA" id="ARBA00022692"/>
    </source>
</evidence>
<evidence type="ECO:0000256" key="12">
    <source>
        <dbReference type="SAM" id="Phobius"/>
    </source>
</evidence>
<sequence length="224" mass="25627">MATATPAYERVKVFSAAIRIFHWLRALSIVILTASGFYISWPYLVGADTTDVLVQGWIRYAHLVCGFILCAVTLVRAYLYFFSKSDIERRSFQDVKNYRSWIIQLKSYFWIGGLEHKGVYGPLQYVTYLAVTLLAVFMCVTGLTLYANVYHQGMGGALWGAASWVTEAFGGLAWVRILHHYVTWAFIIFLVIHIYMAVWMGIRFKHNAVDAIVSGYDYHPKHTD</sequence>
<feature type="transmembrane region" description="Helical" evidence="12">
    <location>
        <begin position="60"/>
        <end position="81"/>
    </location>
</feature>
<comment type="caution">
    <text evidence="14">The sequence shown here is derived from an EMBL/GenBank/DDBJ whole genome shotgun (WGS) entry which is preliminary data.</text>
</comment>
<evidence type="ECO:0000256" key="1">
    <source>
        <dbReference type="ARBA" id="ARBA00004651"/>
    </source>
</evidence>
<name>A0ABT2FL25_9GAMM</name>
<keyword evidence="15" id="KW-1185">Reference proteome</keyword>
<organism evidence="14 15">
    <name type="scientific">Shewanella electrica</name>
    <dbReference type="NCBI Taxonomy" id="515560"/>
    <lineage>
        <taxon>Bacteria</taxon>
        <taxon>Pseudomonadati</taxon>
        <taxon>Pseudomonadota</taxon>
        <taxon>Gammaproteobacteria</taxon>
        <taxon>Alteromonadales</taxon>
        <taxon>Shewanellaceae</taxon>
        <taxon>Shewanella</taxon>
    </lineage>
</organism>
<evidence type="ECO:0000256" key="10">
    <source>
        <dbReference type="ARBA" id="ARBA00023004"/>
    </source>
</evidence>
<keyword evidence="4" id="KW-1003">Cell membrane</keyword>
<feature type="domain" description="Cytochrome b561 bacterial/Ni-hydrogenase" evidence="13">
    <location>
        <begin position="14"/>
        <end position="215"/>
    </location>
</feature>
<dbReference type="EMBL" id="JAKOGG010000006">
    <property type="protein sequence ID" value="MCS4556973.1"/>
    <property type="molecule type" value="Genomic_DNA"/>
</dbReference>
<dbReference type="PANTHER" id="PTHR30485:SF0">
    <property type="entry name" value="NI_FE-HYDROGENASE 1 B-TYPE CYTOCHROME SUBUNIT-RELATED"/>
    <property type="match status" value="1"/>
</dbReference>
<keyword evidence="3" id="KW-0813">Transport</keyword>
<evidence type="ECO:0000256" key="9">
    <source>
        <dbReference type="ARBA" id="ARBA00022989"/>
    </source>
</evidence>
<evidence type="ECO:0000256" key="2">
    <source>
        <dbReference type="ARBA" id="ARBA00008622"/>
    </source>
</evidence>
<feature type="transmembrane region" description="Helical" evidence="12">
    <location>
        <begin position="181"/>
        <end position="202"/>
    </location>
</feature>
<dbReference type="SUPFAM" id="SSF81342">
    <property type="entry name" value="Transmembrane di-heme cytochromes"/>
    <property type="match status" value="1"/>
</dbReference>
<protein>
    <submittedName>
        <fullName evidence="14">Ni/Fe-hydrogenase, b-type cytochrome subunit</fullName>
    </submittedName>
</protein>
<evidence type="ECO:0000313" key="15">
    <source>
        <dbReference type="Proteomes" id="UP001201549"/>
    </source>
</evidence>
<comment type="subcellular location">
    <subcellularLocation>
        <location evidence="1">Cell membrane</location>
        <topology evidence="1">Multi-pass membrane protein</topology>
    </subcellularLocation>
</comment>
<evidence type="ECO:0000313" key="14">
    <source>
        <dbReference type="EMBL" id="MCS4556973.1"/>
    </source>
</evidence>
<keyword evidence="7" id="KW-0479">Metal-binding</keyword>
<dbReference type="Proteomes" id="UP001201549">
    <property type="component" value="Unassembled WGS sequence"/>
</dbReference>
<dbReference type="RefSeq" id="WP_238896385.1">
    <property type="nucleotide sequence ID" value="NZ_JAKOGG010000006.1"/>
</dbReference>
<keyword evidence="10" id="KW-0408">Iron</keyword>
<dbReference type="Gene3D" id="1.20.950.20">
    <property type="entry name" value="Transmembrane di-heme cytochromes, Chain C"/>
    <property type="match status" value="1"/>
</dbReference>
<feature type="transmembrane region" description="Helical" evidence="12">
    <location>
        <begin position="20"/>
        <end position="40"/>
    </location>
</feature>
<keyword evidence="5" id="KW-0349">Heme</keyword>
<keyword evidence="6 12" id="KW-0812">Transmembrane</keyword>
<evidence type="ECO:0000256" key="3">
    <source>
        <dbReference type="ARBA" id="ARBA00022448"/>
    </source>
</evidence>
<proteinExistence type="inferred from homology"/>
<evidence type="ECO:0000256" key="5">
    <source>
        <dbReference type="ARBA" id="ARBA00022617"/>
    </source>
</evidence>
<dbReference type="InterPro" id="IPR051542">
    <property type="entry name" value="Hydrogenase_cytochrome"/>
</dbReference>
<keyword evidence="9 12" id="KW-1133">Transmembrane helix</keyword>
<comment type="similarity">
    <text evidence="2">Belongs to the HupC/HyaC/HydC family.</text>
</comment>
<evidence type="ECO:0000256" key="8">
    <source>
        <dbReference type="ARBA" id="ARBA00022982"/>
    </source>
</evidence>
<accession>A0ABT2FL25</accession>
<dbReference type="InterPro" id="IPR011577">
    <property type="entry name" value="Cyt_b561_bac/Ni-Hgenase"/>
</dbReference>
<keyword evidence="11 12" id="KW-0472">Membrane</keyword>
<keyword evidence="8" id="KW-0249">Electron transport</keyword>
<evidence type="ECO:0000259" key="13">
    <source>
        <dbReference type="Pfam" id="PF01292"/>
    </source>
</evidence>
<evidence type="ECO:0000256" key="4">
    <source>
        <dbReference type="ARBA" id="ARBA00022475"/>
    </source>
</evidence>
<dbReference type="InterPro" id="IPR016174">
    <property type="entry name" value="Di-haem_cyt_TM"/>
</dbReference>
<dbReference type="PRINTS" id="PR00161">
    <property type="entry name" value="NIHGNASECYTB"/>
</dbReference>
<dbReference type="Pfam" id="PF01292">
    <property type="entry name" value="Ni_hydr_CYTB"/>
    <property type="match status" value="1"/>
</dbReference>
<dbReference type="InterPro" id="IPR000516">
    <property type="entry name" value="Ni-dep_Hydgase_cyt-B"/>
</dbReference>
<gene>
    <name evidence="14" type="primary">cybH</name>
    <name evidence="14" type="ORF">L9G74_11010</name>
</gene>